<accession>A0A816RE91</accession>
<protein>
    <submittedName>
        <fullName evidence="2">(rape) hypothetical protein</fullName>
    </submittedName>
</protein>
<organism evidence="2">
    <name type="scientific">Brassica napus</name>
    <name type="common">Rape</name>
    <dbReference type="NCBI Taxonomy" id="3708"/>
    <lineage>
        <taxon>Eukaryota</taxon>
        <taxon>Viridiplantae</taxon>
        <taxon>Streptophyta</taxon>
        <taxon>Embryophyta</taxon>
        <taxon>Tracheophyta</taxon>
        <taxon>Spermatophyta</taxon>
        <taxon>Magnoliopsida</taxon>
        <taxon>eudicotyledons</taxon>
        <taxon>Gunneridae</taxon>
        <taxon>Pentapetalae</taxon>
        <taxon>rosids</taxon>
        <taxon>malvids</taxon>
        <taxon>Brassicales</taxon>
        <taxon>Brassicaceae</taxon>
        <taxon>Brassiceae</taxon>
        <taxon>Brassica</taxon>
    </lineage>
</organism>
<feature type="region of interest" description="Disordered" evidence="1">
    <location>
        <begin position="1"/>
        <end position="24"/>
    </location>
</feature>
<gene>
    <name evidence="2" type="ORF">DARMORV10_C01P25730.1</name>
</gene>
<dbReference type="AlphaFoldDB" id="A0A816RE91"/>
<reference evidence="2" key="1">
    <citation type="submission" date="2021-01" db="EMBL/GenBank/DDBJ databases">
        <authorList>
            <consortium name="Genoscope - CEA"/>
            <person name="William W."/>
        </authorList>
    </citation>
    <scope>NUCLEOTIDE SEQUENCE</scope>
</reference>
<name>A0A816RE91_BRANA</name>
<evidence type="ECO:0000256" key="1">
    <source>
        <dbReference type="SAM" id="MobiDB-lite"/>
    </source>
</evidence>
<dbReference type="Proteomes" id="UP001295469">
    <property type="component" value="Chromosome C01"/>
</dbReference>
<dbReference type="EMBL" id="HG994365">
    <property type="protein sequence ID" value="CAF2072782.1"/>
    <property type="molecule type" value="Genomic_DNA"/>
</dbReference>
<feature type="compositionally biased region" description="Polar residues" evidence="1">
    <location>
        <begin position="8"/>
        <end position="20"/>
    </location>
</feature>
<sequence length="85" mass="9585">MELEVDSDVQSRTTPNYCKSNQKRDDLCSLPPNYTISKPDQRLPFPNGEVYPLLENGLTSPAKLRSYVSESHKSTKPLKPMESSV</sequence>
<evidence type="ECO:0000313" key="2">
    <source>
        <dbReference type="EMBL" id="CAF2072782.1"/>
    </source>
</evidence>
<proteinExistence type="predicted"/>